<organism evidence="8 9">
    <name type="scientific">Aquirufa avitistagni</name>
    <dbReference type="NCBI Taxonomy" id="3104728"/>
    <lineage>
        <taxon>Bacteria</taxon>
        <taxon>Pseudomonadati</taxon>
        <taxon>Bacteroidota</taxon>
        <taxon>Cytophagia</taxon>
        <taxon>Cytophagales</taxon>
        <taxon>Flectobacillaceae</taxon>
        <taxon>Aquirufa</taxon>
    </lineage>
</organism>
<comment type="similarity">
    <text evidence="1 4 6">Belongs to the aldehyde dehydrogenase family.</text>
</comment>
<dbReference type="InterPro" id="IPR016162">
    <property type="entry name" value="Ald_DH_N"/>
</dbReference>
<evidence type="ECO:0000313" key="9">
    <source>
        <dbReference type="Proteomes" id="UP001598138"/>
    </source>
</evidence>
<sequence length="466" mass="52084">MEQQINETYALQKASLQRLKNASAASRIEKLRSIETYMLAHKQDLFDALYADFKKPSSEVIIAELLGVKKEINYMIKHVKSWMKPQKVGTPLMLLGTQGHIQLEPKGMCLIIAPWNYPFNLAINPLVHAIAAGNAVILKPSELSEHTSAFIKKMLTSLFDPSEVAVFEGDASVASYLLEQKFDHIFFTGSPMIGKKVMEAAAKHLCSVTLELGGKSPAIVDESADIVASAQKIAWGKFLNNGQTCIAPDYLYIHEKVNFQFLQALEQTIANFYGVGKDIAGSKDYARIVNKRHFARIKSLVDDAILQGAKVLTGGEFDEATCFISPTILINCTHDMQIMQEEIFGPILPVMTFKHEADITRYLSQEEKPLALYVFSQNKVFSDFIVQNTSSGSCLINDCLIQFGHDELPFGGVNNSGIGKSGGKFGFLEFSHAKSVLVQRTNLLRYFYPPYTMKTKWLIEQVLKWF</sequence>
<dbReference type="PANTHER" id="PTHR43570:SF20">
    <property type="entry name" value="ALDEHYDE DEHYDROGENASE ALDX-RELATED"/>
    <property type="match status" value="1"/>
</dbReference>
<dbReference type="Gene3D" id="3.40.309.10">
    <property type="entry name" value="Aldehyde Dehydrogenase, Chain A, domain 2"/>
    <property type="match status" value="1"/>
</dbReference>
<evidence type="ECO:0000256" key="3">
    <source>
        <dbReference type="ARBA" id="ARBA00023027"/>
    </source>
</evidence>
<evidence type="ECO:0000259" key="7">
    <source>
        <dbReference type="Pfam" id="PF00171"/>
    </source>
</evidence>
<dbReference type="InterPro" id="IPR016161">
    <property type="entry name" value="Ald_DH/histidinol_DH"/>
</dbReference>
<evidence type="ECO:0000256" key="6">
    <source>
        <dbReference type="RuleBase" id="RU003345"/>
    </source>
</evidence>
<dbReference type="InterPro" id="IPR015590">
    <property type="entry name" value="Aldehyde_DH_dom"/>
</dbReference>
<dbReference type="PROSITE" id="PS00070">
    <property type="entry name" value="ALDEHYDE_DEHYDR_CYS"/>
    <property type="match status" value="1"/>
</dbReference>
<dbReference type="CDD" id="cd07134">
    <property type="entry name" value="ALDH_AlkH-like"/>
    <property type="match status" value="1"/>
</dbReference>
<dbReference type="InterPro" id="IPR029510">
    <property type="entry name" value="Ald_DH_CS_GLU"/>
</dbReference>
<proteinExistence type="inferred from homology"/>
<feature type="active site" evidence="5">
    <location>
        <position position="211"/>
    </location>
</feature>
<dbReference type="Gene3D" id="3.40.605.10">
    <property type="entry name" value="Aldehyde Dehydrogenase, Chain A, domain 1"/>
    <property type="match status" value="1"/>
</dbReference>
<evidence type="ECO:0000256" key="4">
    <source>
        <dbReference type="PIRNR" id="PIRNR036492"/>
    </source>
</evidence>
<dbReference type="Pfam" id="PF00171">
    <property type="entry name" value="Aldedh"/>
    <property type="match status" value="1"/>
</dbReference>
<feature type="domain" description="Aldehyde dehydrogenase" evidence="7">
    <location>
        <begin position="3"/>
        <end position="436"/>
    </location>
</feature>
<reference evidence="8 9" key="1">
    <citation type="submission" date="2024-03" db="EMBL/GenBank/DDBJ databases">
        <title>Aquirufa genome sequencing.</title>
        <authorList>
            <person name="Pitt A."/>
            <person name="Hahn M.W."/>
        </authorList>
    </citation>
    <scope>NUCLEOTIDE SEQUENCE [LARGE SCALE GENOMIC DNA]</scope>
    <source>
        <strain evidence="8 9">OSTEICH-129V</strain>
    </source>
</reference>
<keyword evidence="3" id="KW-0520">NAD</keyword>
<dbReference type="InterPro" id="IPR016163">
    <property type="entry name" value="Ald_DH_C"/>
</dbReference>
<dbReference type="PANTHER" id="PTHR43570">
    <property type="entry name" value="ALDEHYDE DEHYDROGENASE"/>
    <property type="match status" value="1"/>
</dbReference>
<dbReference type="InterPro" id="IPR012394">
    <property type="entry name" value="Aldehyde_DH_NAD(P)"/>
</dbReference>
<evidence type="ECO:0000256" key="2">
    <source>
        <dbReference type="ARBA" id="ARBA00023002"/>
    </source>
</evidence>
<dbReference type="RefSeq" id="WP_377982552.1">
    <property type="nucleotide sequence ID" value="NZ_JBBKXZ010000001.1"/>
</dbReference>
<dbReference type="PIRSF" id="PIRSF036492">
    <property type="entry name" value="ALDH"/>
    <property type="match status" value="1"/>
</dbReference>
<evidence type="ECO:0000256" key="1">
    <source>
        <dbReference type="ARBA" id="ARBA00009986"/>
    </source>
</evidence>
<name>A0ABW6DAB8_9BACT</name>
<accession>A0ABW6DAB8</accession>
<comment type="caution">
    <text evidence="8">The sequence shown here is derived from an EMBL/GenBank/DDBJ whole genome shotgun (WGS) entry which is preliminary data.</text>
</comment>
<dbReference type="EMBL" id="JBBKXZ010000001">
    <property type="protein sequence ID" value="MFD3393701.1"/>
    <property type="molecule type" value="Genomic_DNA"/>
</dbReference>
<evidence type="ECO:0000313" key="8">
    <source>
        <dbReference type="EMBL" id="MFD3393701.1"/>
    </source>
</evidence>
<protein>
    <recommendedName>
        <fullName evidence="4">Aldehyde dehydrogenase</fullName>
    </recommendedName>
</protein>
<evidence type="ECO:0000256" key="5">
    <source>
        <dbReference type="PROSITE-ProRule" id="PRU10007"/>
    </source>
</evidence>
<keyword evidence="9" id="KW-1185">Reference proteome</keyword>
<dbReference type="PROSITE" id="PS00687">
    <property type="entry name" value="ALDEHYDE_DEHYDR_GLU"/>
    <property type="match status" value="1"/>
</dbReference>
<dbReference type="SUPFAM" id="SSF53720">
    <property type="entry name" value="ALDH-like"/>
    <property type="match status" value="1"/>
</dbReference>
<dbReference type="Proteomes" id="UP001598138">
    <property type="component" value="Unassembled WGS sequence"/>
</dbReference>
<gene>
    <name evidence="8" type="ORF">U0R10_03615</name>
</gene>
<dbReference type="InterPro" id="IPR016160">
    <property type="entry name" value="Ald_DH_CS_CYS"/>
</dbReference>
<keyword evidence="2 4" id="KW-0560">Oxidoreductase</keyword>